<keyword evidence="2" id="KW-1185">Reference proteome</keyword>
<protein>
    <recommendedName>
        <fullName evidence="3">DUF3540 domain-containing protein</fullName>
    </recommendedName>
</protein>
<dbReference type="EMBL" id="JALJXV010000002">
    <property type="protein sequence ID" value="MCP1673938.1"/>
    <property type="molecule type" value="Genomic_DNA"/>
</dbReference>
<evidence type="ECO:0000313" key="1">
    <source>
        <dbReference type="EMBL" id="MCP1673938.1"/>
    </source>
</evidence>
<organism evidence="1 2">
    <name type="scientific">Natronocella acetinitrilica</name>
    <dbReference type="NCBI Taxonomy" id="414046"/>
    <lineage>
        <taxon>Bacteria</taxon>
        <taxon>Pseudomonadati</taxon>
        <taxon>Pseudomonadota</taxon>
        <taxon>Gammaproteobacteria</taxon>
        <taxon>Chromatiales</taxon>
        <taxon>Ectothiorhodospiraceae</taxon>
        <taxon>Natronocella</taxon>
    </lineage>
</organism>
<gene>
    <name evidence="1" type="ORF">J2T57_001037</name>
</gene>
<reference evidence="1" key="1">
    <citation type="submission" date="2022-03" db="EMBL/GenBank/DDBJ databases">
        <title>Genomic Encyclopedia of Type Strains, Phase III (KMG-III): the genomes of soil and plant-associated and newly described type strains.</title>
        <authorList>
            <person name="Whitman W."/>
        </authorList>
    </citation>
    <scope>NUCLEOTIDE SEQUENCE</scope>
    <source>
        <strain evidence="1">ANL 6-2</strain>
    </source>
</reference>
<name>A0AAE3KBR2_9GAMM</name>
<accession>A0AAE3KBR2</accession>
<evidence type="ECO:0008006" key="3">
    <source>
        <dbReference type="Google" id="ProtNLM"/>
    </source>
</evidence>
<dbReference type="AlphaFoldDB" id="A0AAE3KBR2"/>
<comment type="caution">
    <text evidence="1">The sequence shown here is derived from an EMBL/GenBank/DDBJ whole genome shotgun (WGS) entry which is preliminary data.</text>
</comment>
<sequence length="286" mass="31090">MSVTATRRLPAMPASPFSGEVESVANDGATVALRWRAEGRLHRGHASVVGSQAWYPDPGDRVLATCSDDGEIYVLGPVGRPRERRLRLAAGAVVVENGGSQLTVTGGEGQVLFRFDAENQCLALESSGLDLRVHARSMALHADEEVSIGGRRVAVDATDRLDVAAGVAGESRSCARLDKRRLSLEAPELGFEADSARARIAELQWLGKVWRGQLDRACLIANRVETSAETFIQTAGDVFQRVRGVHQVTANRLRQLVEETVQVKAKKVMYRTLNAFKVRGDKIHLG</sequence>
<dbReference type="Proteomes" id="UP001205843">
    <property type="component" value="Unassembled WGS sequence"/>
</dbReference>
<dbReference type="Gene3D" id="2.130.10.10">
    <property type="entry name" value="YVTN repeat-like/Quinoprotein amine dehydrogenase"/>
    <property type="match status" value="1"/>
</dbReference>
<dbReference type="InterPro" id="IPR021927">
    <property type="entry name" value="DUF3540"/>
</dbReference>
<dbReference type="InterPro" id="IPR015943">
    <property type="entry name" value="WD40/YVTN_repeat-like_dom_sf"/>
</dbReference>
<dbReference type="RefSeq" id="WP_253475276.1">
    <property type="nucleotide sequence ID" value="NZ_JALJXV010000002.1"/>
</dbReference>
<dbReference type="Pfam" id="PF12059">
    <property type="entry name" value="DUF3540"/>
    <property type="match status" value="1"/>
</dbReference>
<evidence type="ECO:0000313" key="2">
    <source>
        <dbReference type="Proteomes" id="UP001205843"/>
    </source>
</evidence>
<proteinExistence type="predicted"/>